<dbReference type="PANTHER" id="PTHR43562:SF4">
    <property type="entry name" value="NA(+)_H(+) ANTIPORTER NHAS5"/>
    <property type="match status" value="1"/>
</dbReference>
<feature type="transmembrane region" description="Helical" evidence="8">
    <location>
        <begin position="338"/>
        <end position="358"/>
    </location>
</feature>
<dbReference type="PANTHER" id="PTHR43562">
    <property type="entry name" value="NAPA-TYPE SODIUM/HYDROGEN ANTIPORTER"/>
    <property type="match status" value="1"/>
</dbReference>
<accession>A0A1M5A726</accession>
<feature type="transmembrane region" description="Helical" evidence="8">
    <location>
        <begin position="306"/>
        <end position="326"/>
    </location>
</feature>
<reference evidence="10 11" key="1">
    <citation type="submission" date="2016-11" db="EMBL/GenBank/DDBJ databases">
        <authorList>
            <person name="Jaros S."/>
            <person name="Januszkiewicz K."/>
            <person name="Wedrychowicz H."/>
        </authorList>
    </citation>
    <scope>NUCLEOTIDE SEQUENCE [LARGE SCALE GENOMIC DNA]</scope>
    <source>
        <strain evidence="10 11">DSM 18119</strain>
    </source>
</reference>
<dbReference type="Gene3D" id="1.20.1530.20">
    <property type="match status" value="1"/>
</dbReference>
<feature type="transmembrane region" description="Helical" evidence="8">
    <location>
        <begin position="378"/>
        <end position="397"/>
    </location>
</feature>
<feature type="transmembrane region" description="Helical" evidence="8">
    <location>
        <begin position="66"/>
        <end position="85"/>
    </location>
</feature>
<evidence type="ECO:0000256" key="1">
    <source>
        <dbReference type="ARBA" id="ARBA00004141"/>
    </source>
</evidence>
<dbReference type="GO" id="GO:0015297">
    <property type="term" value="F:antiporter activity"/>
    <property type="evidence" value="ECO:0007669"/>
    <property type="project" value="UniProtKB-KW"/>
</dbReference>
<keyword evidence="2" id="KW-0813">Transport</keyword>
<evidence type="ECO:0000256" key="5">
    <source>
        <dbReference type="ARBA" id="ARBA00022989"/>
    </source>
</evidence>
<dbReference type="SUPFAM" id="SSF52402">
    <property type="entry name" value="Adenine nucleotide alpha hydrolases-like"/>
    <property type="match status" value="1"/>
</dbReference>
<keyword evidence="11" id="KW-1185">Reference proteome</keyword>
<dbReference type="OrthoDB" id="9793589at2"/>
<dbReference type="InterPro" id="IPR038770">
    <property type="entry name" value="Na+/solute_symporter_sf"/>
</dbReference>
<feature type="transmembrane region" description="Helical" evidence="8">
    <location>
        <begin position="41"/>
        <end position="60"/>
    </location>
</feature>
<comment type="subcellular location">
    <subcellularLocation>
        <location evidence="1">Membrane</location>
        <topology evidence="1">Multi-pass membrane protein</topology>
    </subcellularLocation>
</comment>
<feature type="transmembrane region" description="Helical" evidence="8">
    <location>
        <begin position="126"/>
        <end position="144"/>
    </location>
</feature>
<proteinExistence type="predicted"/>
<evidence type="ECO:0000256" key="3">
    <source>
        <dbReference type="ARBA" id="ARBA00022449"/>
    </source>
</evidence>
<protein>
    <submittedName>
        <fullName evidence="10">Kef-type K+ transport system, membrane component KefB</fullName>
    </submittedName>
</protein>
<evidence type="ECO:0000256" key="2">
    <source>
        <dbReference type="ARBA" id="ARBA00022448"/>
    </source>
</evidence>
<dbReference type="GO" id="GO:0016020">
    <property type="term" value="C:membrane"/>
    <property type="evidence" value="ECO:0007669"/>
    <property type="project" value="UniProtKB-SubCell"/>
</dbReference>
<dbReference type="Pfam" id="PF00999">
    <property type="entry name" value="Na_H_Exchanger"/>
    <property type="match status" value="1"/>
</dbReference>
<dbReference type="RefSeq" id="WP_072835349.1">
    <property type="nucleotide sequence ID" value="NZ_FQUU01000008.1"/>
</dbReference>
<dbReference type="STRING" id="1121884.SAMN02745131_02166"/>
<evidence type="ECO:0000256" key="7">
    <source>
        <dbReference type="ARBA" id="ARBA00023136"/>
    </source>
</evidence>
<feature type="transmembrane region" description="Helical" evidence="8">
    <location>
        <begin position="13"/>
        <end position="34"/>
    </location>
</feature>
<feature type="transmembrane region" description="Helical" evidence="8">
    <location>
        <begin position="97"/>
        <end position="120"/>
    </location>
</feature>
<feature type="transmembrane region" description="Helical" evidence="8">
    <location>
        <begin position="189"/>
        <end position="211"/>
    </location>
</feature>
<feature type="transmembrane region" description="Helical" evidence="8">
    <location>
        <begin position="223"/>
        <end position="239"/>
    </location>
</feature>
<evidence type="ECO:0000313" key="11">
    <source>
        <dbReference type="Proteomes" id="UP000184048"/>
    </source>
</evidence>
<dbReference type="InterPro" id="IPR006153">
    <property type="entry name" value="Cation/H_exchanger_TM"/>
</dbReference>
<organism evidence="10 11">
    <name type="scientific">Flavisolibacter ginsengisoli DSM 18119</name>
    <dbReference type="NCBI Taxonomy" id="1121884"/>
    <lineage>
        <taxon>Bacteria</taxon>
        <taxon>Pseudomonadati</taxon>
        <taxon>Bacteroidota</taxon>
        <taxon>Chitinophagia</taxon>
        <taxon>Chitinophagales</taxon>
        <taxon>Chitinophagaceae</taxon>
        <taxon>Flavisolibacter</taxon>
    </lineage>
</organism>
<keyword evidence="7 8" id="KW-0472">Membrane</keyword>
<dbReference type="GO" id="GO:1902600">
    <property type="term" value="P:proton transmembrane transport"/>
    <property type="evidence" value="ECO:0007669"/>
    <property type="project" value="InterPro"/>
</dbReference>
<evidence type="ECO:0000313" key="10">
    <source>
        <dbReference type="EMBL" id="SHF26079.1"/>
    </source>
</evidence>
<feature type="domain" description="Cation/H+ exchanger transmembrane" evidence="9">
    <location>
        <begin position="25"/>
        <end position="397"/>
    </location>
</feature>
<evidence type="ECO:0000259" key="9">
    <source>
        <dbReference type="Pfam" id="PF00999"/>
    </source>
</evidence>
<gene>
    <name evidence="10" type="ORF">SAMN02745131_02166</name>
</gene>
<evidence type="ECO:0000256" key="6">
    <source>
        <dbReference type="ARBA" id="ARBA00023065"/>
    </source>
</evidence>
<keyword evidence="4 8" id="KW-0812">Transmembrane</keyword>
<dbReference type="AlphaFoldDB" id="A0A1M5A726"/>
<feature type="transmembrane region" description="Helical" evidence="8">
    <location>
        <begin position="156"/>
        <end position="177"/>
    </location>
</feature>
<dbReference type="EMBL" id="FQUU01000008">
    <property type="protein sequence ID" value="SHF26079.1"/>
    <property type="molecule type" value="Genomic_DNA"/>
</dbReference>
<evidence type="ECO:0000256" key="8">
    <source>
        <dbReference type="SAM" id="Phobius"/>
    </source>
</evidence>
<dbReference type="Proteomes" id="UP000184048">
    <property type="component" value="Unassembled WGS sequence"/>
</dbReference>
<feature type="transmembrane region" description="Helical" evidence="8">
    <location>
        <begin position="274"/>
        <end position="294"/>
    </location>
</feature>
<name>A0A1M5A726_9BACT</name>
<keyword evidence="6" id="KW-0406">Ion transport</keyword>
<evidence type="ECO:0000256" key="4">
    <source>
        <dbReference type="ARBA" id="ARBA00022692"/>
    </source>
</evidence>
<keyword evidence="3" id="KW-0050">Antiport</keyword>
<sequence>MYLLSDVDFSLPLTNPVIIFSLVLFIILFAPILFNKIKIPHIIGLIAAGIIIGPYGLNLLLRDSSIVLFGTVGLIYIMFTAGLEIDLEEFRKNRFKSLVFGLFTFILPMTLGTLAAYYILNYNLPSALLLATMFASHTLLAYPIASRYGISRIRSVTLTIGGTIITDILALLVLAGVTGMTRGDINAGFWIHLAIATIIFGCIVFFLFPIIARWFFKKFDEPVSQYIFVLAMVFLGSFIAELAGLEHIIGAFLSGLALNRFIPHSSALMNRIEFVGNAFFIPFFLISVGMLVDFRVLFKGVGALEVAAVMIILGILSKFLAAFLTQKTFRLSSLERQMIFGLSTARVGATLAIVLVGYNIIIGETGAGEPIRLINEDVLNGTILMILVTCTVSSFIVEKASQKLALKEEHQNGEETEAQEKILISLAYPETVTELIDFGLMLKPKKSNIPVYALNIISDEAESNKTASVGRKMMQKAVSHAAATEQTILPITRFDINISNGIIYTLKEQNITDLLIGLHQQANQHSFLGPTAEQILKHTAETVFIYKSVQPLNTIKRMVVIVTARAELEPGFSHWFRKLSTIAKEAGLSLDFFATNETLLELQSLQKEQRSEGKMTFNQFWNWDDFLIFTREVKKNDLLVIVSSRKGQISYQHQLEKLPYYLSNYFTANSFIMLYPKQVEKGIKMDDVQYFDSTLAEKIAEAKVVSKAGSYLTQLFKKKPRGSKQ</sequence>
<keyword evidence="5 8" id="KW-1133">Transmembrane helix</keyword>